<dbReference type="InParanoid" id="A0A0L0HD03"/>
<protein>
    <submittedName>
        <fullName evidence="1">Uncharacterized protein</fullName>
    </submittedName>
</protein>
<dbReference type="RefSeq" id="XP_016606869.1">
    <property type="nucleotide sequence ID" value="XM_016754014.1"/>
</dbReference>
<sequence length="358" mass="40981">MPKKFHTPPNDLQDLLPLESTLKLYTKSALIDISKRYNPMARPPTGNLRAVLNDVTQNLQSPIRKLKRKQPISIINSLEPVNDQLASLDDILSKIQQNYDKIKENDNKLQVLTERTARIESCVQSTHTQVHSNDTVLLMNVIENRLSDLENLVMRQHNQVLWDFNKFKTTTFSKIANIEAAGNKLNNNMHTMSERLSTLATLTESISVEVPKIYQQMTQAFHQINEAESRMGSAIDGPSPMDVDSPLRKVSNVRFLTYIPNYLASHFIPTQNPELVTLTQRFPRVSLRLFIKPHTKTECVLECAPEIALLLRTRPDLERVNLLRVFSISGPEDIAHQAWTIIKDKFPTAFVLFKTKKY</sequence>
<dbReference type="VEuPathDB" id="FungiDB:SPPG_05805"/>
<keyword evidence="2" id="KW-1185">Reference proteome</keyword>
<evidence type="ECO:0000313" key="1">
    <source>
        <dbReference type="EMBL" id="KNC98829.1"/>
    </source>
</evidence>
<organism evidence="1 2">
    <name type="scientific">Spizellomyces punctatus (strain DAOM BR117)</name>
    <dbReference type="NCBI Taxonomy" id="645134"/>
    <lineage>
        <taxon>Eukaryota</taxon>
        <taxon>Fungi</taxon>
        <taxon>Fungi incertae sedis</taxon>
        <taxon>Chytridiomycota</taxon>
        <taxon>Chytridiomycota incertae sedis</taxon>
        <taxon>Chytridiomycetes</taxon>
        <taxon>Spizellomycetales</taxon>
        <taxon>Spizellomycetaceae</taxon>
        <taxon>Spizellomyces</taxon>
    </lineage>
</organism>
<name>A0A0L0HD03_SPIPD</name>
<proteinExistence type="predicted"/>
<gene>
    <name evidence="1" type="ORF">SPPG_05805</name>
</gene>
<accession>A0A0L0HD03</accession>
<evidence type="ECO:0000313" key="2">
    <source>
        <dbReference type="Proteomes" id="UP000053201"/>
    </source>
</evidence>
<dbReference type="AlphaFoldDB" id="A0A0L0HD03"/>
<dbReference type="GeneID" id="27689157"/>
<dbReference type="EMBL" id="KQ257459">
    <property type="protein sequence ID" value="KNC98829.1"/>
    <property type="molecule type" value="Genomic_DNA"/>
</dbReference>
<dbReference type="Proteomes" id="UP000053201">
    <property type="component" value="Unassembled WGS sequence"/>
</dbReference>
<reference evidence="1 2" key="1">
    <citation type="submission" date="2009-08" db="EMBL/GenBank/DDBJ databases">
        <title>The Genome Sequence of Spizellomyces punctatus strain DAOM BR117.</title>
        <authorList>
            <consortium name="The Broad Institute Genome Sequencing Platform"/>
            <person name="Russ C."/>
            <person name="Cuomo C."/>
            <person name="Shea T."/>
            <person name="Young S.K."/>
            <person name="Zeng Q."/>
            <person name="Koehrsen M."/>
            <person name="Haas B."/>
            <person name="Borodovsky M."/>
            <person name="Guigo R."/>
            <person name="Alvarado L."/>
            <person name="Berlin A."/>
            <person name="Bochicchio J."/>
            <person name="Borenstein D."/>
            <person name="Chapman S."/>
            <person name="Chen Z."/>
            <person name="Engels R."/>
            <person name="Freedman E."/>
            <person name="Gellesch M."/>
            <person name="Goldberg J."/>
            <person name="Griggs A."/>
            <person name="Gujja S."/>
            <person name="Heiman D."/>
            <person name="Hepburn T."/>
            <person name="Howarth C."/>
            <person name="Jen D."/>
            <person name="Larson L."/>
            <person name="Lewis B."/>
            <person name="Mehta T."/>
            <person name="Park D."/>
            <person name="Pearson M."/>
            <person name="Roberts A."/>
            <person name="Saif S."/>
            <person name="Shenoy N."/>
            <person name="Sisk P."/>
            <person name="Stolte C."/>
            <person name="Sykes S."/>
            <person name="Thomson T."/>
            <person name="Walk T."/>
            <person name="White J."/>
            <person name="Yandava C."/>
            <person name="Burger G."/>
            <person name="Gray M.W."/>
            <person name="Holland P.W.H."/>
            <person name="King N."/>
            <person name="Lang F.B.F."/>
            <person name="Roger A.J."/>
            <person name="Ruiz-Trillo I."/>
            <person name="Lander E."/>
            <person name="Nusbaum C."/>
        </authorList>
    </citation>
    <scope>NUCLEOTIDE SEQUENCE [LARGE SCALE GENOMIC DNA]</scope>
    <source>
        <strain evidence="1 2">DAOM BR117</strain>
    </source>
</reference>